<dbReference type="AlphaFoldDB" id="A0A9D1MR62"/>
<proteinExistence type="predicted"/>
<evidence type="ECO:0000313" key="2">
    <source>
        <dbReference type="Proteomes" id="UP000824099"/>
    </source>
</evidence>
<reference evidence="1" key="2">
    <citation type="journal article" date="2021" name="PeerJ">
        <title>Extensive microbial diversity within the chicken gut microbiome revealed by metagenomics and culture.</title>
        <authorList>
            <person name="Gilroy R."/>
            <person name="Ravi A."/>
            <person name="Getino M."/>
            <person name="Pursley I."/>
            <person name="Horton D.L."/>
            <person name="Alikhan N.F."/>
            <person name="Baker D."/>
            <person name="Gharbi K."/>
            <person name="Hall N."/>
            <person name="Watson M."/>
            <person name="Adriaenssens E.M."/>
            <person name="Foster-Nyarko E."/>
            <person name="Jarju S."/>
            <person name="Secka A."/>
            <person name="Antonio M."/>
            <person name="Oren A."/>
            <person name="Chaudhuri R.R."/>
            <person name="La Ragione R."/>
            <person name="Hildebrand F."/>
            <person name="Pallen M.J."/>
        </authorList>
    </citation>
    <scope>NUCLEOTIDE SEQUENCE</scope>
    <source>
        <strain evidence="1">CHK160-1198</strain>
    </source>
</reference>
<comment type="caution">
    <text evidence="1">The sequence shown here is derived from an EMBL/GenBank/DDBJ whole genome shotgun (WGS) entry which is preliminary data.</text>
</comment>
<dbReference type="EMBL" id="DVNI01000109">
    <property type="protein sequence ID" value="HIU64692.1"/>
    <property type="molecule type" value="Genomic_DNA"/>
</dbReference>
<reference evidence="1" key="1">
    <citation type="submission" date="2020-10" db="EMBL/GenBank/DDBJ databases">
        <authorList>
            <person name="Gilroy R."/>
        </authorList>
    </citation>
    <scope>NUCLEOTIDE SEQUENCE</scope>
    <source>
        <strain evidence="1">CHK160-1198</strain>
    </source>
</reference>
<sequence length="95" mass="11096">MGQNALSGFIELVEKRYELEVIDSHYVLVDEKFKRYNTMIEVKLNPVMMSAFQEKYAHKTSDMHVAWSVHEGTIRFYAEVGNNILLLLDSLKENK</sequence>
<name>A0A9D1MR62_9FIRM</name>
<protein>
    <submittedName>
        <fullName evidence="1">Uncharacterized protein</fullName>
    </submittedName>
</protein>
<organism evidence="1 2">
    <name type="scientific">Candidatus Avacidaminococcus intestinavium</name>
    <dbReference type="NCBI Taxonomy" id="2840684"/>
    <lineage>
        <taxon>Bacteria</taxon>
        <taxon>Bacillati</taxon>
        <taxon>Bacillota</taxon>
        <taxon>Negativicutes</taxon>
        <taxon>Acidaminococcales</taxon>
        <taxon>Acidaminococcaceae</taxon>
        <taxon>Acidaminococcaceae incertae sedis</taxon>
        <taxon>Candidatus Avacidaminococcus</taxon>
    </lineage>
</organism>
<gene>
    <name evidence="1" type="ORF">IAB06_06645</name>
</gene>
<evidence type="ECO:0000313" key="1">
    <source>
        <dbReference type="EMBL" id="HIU64692.1"/>
    </source>
</evidence>
<accession>A0A9D1MR62</accession>
<dbReference type="Proteomes" id="UP000824099">
    <property type="component" value="Unassembled WGS sequence"/>
</dbReference>